<comment type="caution">
    <text evidence="2">The sequence shown here is derived from an EMBL/GenBank/DDBJ whole genome shotgun (WGS) entry which is preliminary data.</text>
</comment>
<proteinExistence type="predicted"/>
<evidence type="ECO:0000313" key="3">
    <source>
        <dbReference type="Proteomes" id="UP000291832"/>
    </source>
</evidence>
<dbReference type="OrthoDB" id="9764271at2"/>
<sequence>MNSVRTGRRTRKLLAIALCVGVAFGIGGEALGAVPAEAAVSSDFNPSQIISDTQFYDGNAMSSGQVQTFLNQRLAATADGKCTIGATGRKAGTAWGSTKVASKCLTTATFRSQSRTANAFCKAYAGSASESAASIIAKVGRACGISQKTLLVMLEKEQSLVTDTWPTVRQFDRAMGYACPDSGPNNSAQCDPSQTGFAQQVYRAAWQLKVYRAYPERYNYLPFTTNTILWHPSASCGTSQVYISNYATAALYIYTPYRPNQAALNAGWGTGNSCSSYGNRNFHNFWKTWFGTTQGESVAFTKVRDLYRSRPGYGAPLTTAPEKVTQNGGGAQWRFERGIITYSNASKQVYGVSTASSFTTAYLEANGAKGRWGFLTTAGPTGTVQAGNRIQKFQNGTVVFPNSTIGMQFVPTRMHTSWNTLQRQNGKLGFPIAAAAMQKDGSGVQRFQRAWLMVSGKRSAIVTQPQLSRWRALGGHPRLGYFLGSEVSVGKQSYRYTEKGLLFFTSATSQIFMGNGTFLTAYDKAGGPKGSWGVPVSKRTTHSDGSVRMTFSKGVAKQARGSGVVFIPNTKARAETNSVRPPTPTTEPTEAPEPTTVPPTEPALPETPTDPAPEEPTPTPEEPTPGTDEPEPGTDDPTEPLPEPSSPAPAAESSAAPAVFAPRTGSSFTVVTLTLRGVR</sequence>
<feature type="compositionally biased region" description="Acidic residues" evidence="1">
    <location>
        <begin position="628"/>
        <end position="638"/>
    </location>
</feature>
<name>A0A4Q7TR14_9MICO</name>
<evidence type="ECO:0000256" key="1">
    <source>
        <dbReference type="SAM" id="MobiDB-lite"/>
    </source>
</evidence>
<organism evidence="2 3">
    <name type="scientific">Leucobacter luti</name>
    <dbReference type="NCBI Taxonomy" id="340320"/>
    <lineage>
        <taxon>Bacteria</taxon>
        <taxon>Bacillati</taxon>
        <taxon>Actinomycetota</taxon>
        <taxon>Actinomycetes</taxon>
        <taxon>Micrococcales</taxon>
        <taxon>Microbacteriaceae</taxon>
        <taxon>Leucobacter</taxon>
    </lineage>
</organism>
<feature type="region of interest" description="Disordered" evidence="1">
    <location>
        <begin position="552"/>
        <end position="668"/>
    </location>
</feature>
<accession>A0A4Q7TR14</accession>
<feature type="compositionally biased region" description="Pro residues" evidence="1">
    <location>
        <begin position="608"/>
        <end position="623"/>
    </location>
</feature>
<dbReference type="RefSeq" id="WP_130454804.1">
    <property type="nucleotide sequence ID" value="NZ_QYAG01000002.1"/>
</dbReference>
<dbReference type="AlphaFoldDB" id="A0A4Q7TR14"/>
<gene>
    <name evidence="2" type="ORF">EV139_2652</name>
</gene>
<feature type="compositionally biased region" description="Low complexity" evidence="1">
    <location>
        <begin position="648"/>
        <end position="659"/>
    </location>
</feature>
<reference evidence="2 3" key="1">
    <citation type="journal article" date="2015" name="Stand. Genomic Sci.">
        <title>Genomic Encyclopedia of Bacterial and Archaeal Type Strains, Phase III: the genomes of soil and plant-associated and newly described type strains.</title>
        <authorList>
            <person name="Whitman W.B."/>
            <person name="Woyke T."/>
            <person name="Klenk H.P."/>
            <person name="Zhou Y."/>
            <person name="Lilburn T.G."/>
            <person name="Beck B.J."/>
            <person name="De Vos P."/>
            <person name="Vandamme P."/>
            <person name="Eisen J.A."/>
            <person name="Garrity G."/>
            <person name="Hugenholtz P."/>
            <person name="Kyrpides N.C."/>
        </authorList>
    </citation>
    <scope>NUCLEOTIDE SEQUENCE [LARGE SCALE GENOMIC DNA]</scope>
    <source>
        <strain evidence="2 3">RF6</strain>
    </source>
</reference>
<protein>
    <recommendedName>
        <fullName evidence="4">LGFP repeat-containing protein</fullName>
    </recommendedName>
</protein>
<dbReference type="Proteomes" id="UP000291832">
    <property type="component" value="Unassembled WGS sequence"/>
</dbReference>
<evidence type="ECO:0008006" key="4">
    <source>
        <dbReference type="Google" id="ProtNLM"/>
    </source>
</evidence>
<keyword evidence="3" id="KW-1185">Reference proteome</keyword>
<dbReference type="EMBL" id="SHKI01000006">
    <property type="protein sequence ID" value="RZT62943.1"/>
    <property type="molecule type" value="Genomic_DNA"/>
</dbReference>
<evidence type="ECO:0000313" key="2">
    <source>
        <dbReference type="EMBL" id="RZT62943.1"/>
    </source>
</evidence>